<gene>
    <name evidence="2" type="ORF">EV192_102635</name>
</gene>
<dbReference type="Proteomes" id="UP000295680">
    <property type="component" value="Unassembled WGS sequence"/>
</dbReference>
<protein>
    <submittedName>
        <fullName evidence="2">Uncharacterized protein</fullName>
    </submittedName>
</protein>
<dbReference type="AlphaFoldDB" id="A0A4R2JTM1"/>
<keyword evidence="3" id="KW-1185">Reference proteome</keyword>
<proteinExistence type="predicted"/>
<sequence>MTPEALTSTTTTLGAPDLGAHTDWWPYYFADA</sequence>
<name>A0A4R2JTM1_9PSEU</name>
<organism evidence="2 3">
    <name type="scientific">Actinocrispum wychmicini</name>
    <dbReference type="NCBI Taxonomy" id="1213861"/>
    <lineage>
        <taxon>Bacteria</taxon>
        <taxon>Bacillati</taxon>
        <taxon>Actinomycetota</taxon>
        <taxon>Actinomycetes</taxon>
        <taxon>Pseudonocardiales</taxon>
        <taxon>Pseudonocardiaceae</taxon>
        <taxon>Actinocrispum</taxon>
    </lineage>
</organism>
<evidence type="ECO:0000256" key="1">
    <source>
        <dbReference type="SAM" id="MobiDB-lite"/>
    </source>
</evidence>
<evidence type="ECO:0000313" key="3">
    <source>
        <dbReference type="Proteomes" id="UP000295680"/>
    </source>
</evidence>
<reference evidence="2 3" key="1">
    <citation type="submission" date="2019-03" db="EMBL/GenBank/DDBJ databases">
        <title>Genomic Encyclopedia of Type Strains, Phase IV (KMG-IV): sequencing the most valuable type-strain genomes for metagenomic binning, comparative biology and taxonomic classification.</title>
        <authorList>
            <person name="Goeker M."/>
        </authorList>
    </citation>
    <scope>NUCLEOTIDE SEQUENCE [LARGE SCALE GENOMIC DNA]</scope>
    <source>
        <strain evidence="2 3">DSM 45934</strain>
    </source>
</reference>
<comment type="caution">
    <text evidence="2">The sequence shown here is derived from an EMBL/GenBank/DDBJ whole genome shotgun (WGS) entry which is preliminary data.</text>
</comment>
<evidence type="ECO:0000313" key="2">
    <source>
        <dbReference type="EMBL" id="TCO62497.1"/>
    </source>
</evidence>
<feature type="region of interest" description="Disordered" evidence="1">
    <location>
        <begin position="1"/>
        <end position="20"/>
    </location>
</feature>
<dbReference type="EMBL" id="SLWS01000002">
    <property type="protein sequence ID" value="TCO62497.1"/>
    <property type="molecule type" value="Genomic_DNA"/>
</dbReference>
<accession>A0A4R2JTM1</accession>